<keyword evidence="10" id="KW-0472">Membrane</keyword>
<keyword evidence="11 15" id="KW-0675">Receptor</keyword>
<dbReference type="PROSITE" id="PS50853">
    <property type="entry name" value="FN3"/>
    <property type="match status" value="2"/>
</dbReference>
<dbReference type="CDD" id="cd00063">
    <property type="entry name" value="FN3"/>
    <property type="match status" value="2"/>
</dbReference>
<evidence type="ECO:0000256" key="6">
    <source>
        <dbReference type="ARBA" id="ARBA00022741"/>
    </source>
</evidence>
<gene>
    <name evidence="15" type="ORF">AKAME5_002812700</name>
</gene>
<dbReference type="PANTHER" id="PTHR46877:SF20">
    <property type="entry name" value="RECEPTOR PROTEIN-TYROSINE KINASE"/>
    <property type="match status" value="1"/>
</dbReference>
<reference evidence="15" key="1">
    <citation type="submission" date="2022-08" db="EMBL/GenBank/DDBJ databases">
        <title>Genome sequencing of akame (Lates japonicus).</title>
        <authorList>
            <person name="Hashiguchi Y."/>
            <person name="Takahashi H."/>
        </authorList>
    </citation>
    <scope>NUCLEOTIDE SEQUENCE</scope>
    <source>
        <strain evidence="15">Kochi</strain>
    </source>
</reference>
<dbReference type="GO" id="GO:0005524">
    <property type="term" value="F:ATP binding"/>
    <property type="evidence" value="ECO:0007669"/>
    <property type="project" value="UniProtKB-KW"/>
</dbReference>
<dbReference type="Pfam" id="PF00041">
    <property type="entry name" value="fn3"/>
    <property type="match status" value="2"/>
</dbReference>
<dbReference type="Gene3D" id="2.60.40.10">
    <property type="entry name" value="Immunoglobulins"/>
    <property type="match status" value="2"/>
</dbReference>
<evidence type="ECO:0000256" key="5">
    <source>
        <dbReference type="ARBA" id="ARBA00022737"/>
    </source>
</evidence>
<evidence type="ECO:0000256" key="7">
    <source>
        <dbReference type="ARBA" id="ARBA00022840"/>
    </source>
</evidence>
<keyword evidence="16" id="KW-1185">Reference proteome</keyword>
<organism evidence="15 16">
    <name type="scientific">Lates japonicus</name>
    <name type="common">Japanese lates</name>
    <dbReference type="NCBI Taxonomy" id="270547"/>
    <lineage>
        <taxon>Eukaryota</taxon>
        <taxon>Metazoa</taxon>
        <taxon>Chordata</taxon>
        <taxon>Craniata</taxon>
        <taxon>Vertebrata</taxon>
        <taxon>Euteleostomi</taxon>
        <taxon>Actinopterygii</taxon>
        <taxon>Neopterygii</taxon>
        <taxon>Teleostei</taxon>
        <taxon>Neoteleostei</taxon>
        <taxon>Acanthomorphata</taxon>
        <taxon>Carangaria</taxon>
        <taxon>Carangaria incertae sedis</taxon>
        <taxon>Centropomidae</taxon>
        <taxon>Lates</taxon>
    </lineage>
</organism>
<dbReference type="EMBL" id="BRZM01003692">
    <property type="protein sequence ID" value="GLD51554.1"/>
    <property type="molecule type" value="Genomic_DNA"/>
</dbReference>
<dbReference type="GO" id="GO:0007155">
    <property type="term" value="P:cell adhesion"/>
    <property type="evidence" value="ECO:0007669"/>
    <property type="project" value="UniProtKB-KW"/>
</dbReference>
<keyword evidence="7" id="KW-0067">ATP-binding</keyword>
<feature type="domain" description="Fibronectin type-III" evidence="14">
    <location>
        <begin position="211"/>
        <end position="310"/>
    </location>
</feature>
<keyword evidence="5" id="KW-0677">Repeat</keyword>
<sequence>MSVIHPPTPPQNNTPITHPSLLTGRARSGNRRSPNPLECQPGFFKAAASSDKCEPCPANTQGPDSGALFCPCMDGFYRAPNDPPTGPCSGLPSAPRDLLATTTQLSAGKLLLSWSPPEDTGGRTDITYSVDCQRCEGSACQPCGEKIRYEPASMGLTDTKVSVSELDAHLNYTFTVEAHSGVSVFASQATPSAHRPPSTSALTTSLHYTDPPKITTMRLVERTSTTLSLSWDVSPRPRVQLRPIRYELTYRKKDDNLDVTTYIVLKLEKNSVQISDLDPGTAYLFRVQALSSDGSPGGSSVEEQFETSSEGLLTHNTAFVLCLAVEQRATEASEDLIGPTHIRPQHSPYWGCHQKSTPTANQTESRPELVVTTLLRQSAVNCSESPLQGFGEVCRGILKVPGEGRRWRWLSDAEARLRRSKRDFLKRGLHHGQFSHQNIIRLEVVTKCKKAISEPLGCSAYGLSLNPFTGDAAVLASVSEATFRRHCQSAGQAASPTLKPLRPAVKICYT</sequence>
<dbReference type="AlphaFoldDB" id="A0AAD3QZA2"/>
<keyword evidence="8" id="KW-0130">Cell adhesion</keyword>
<keyword evidence="4" id="KW-0732">Signal</keyword>
<keyword evidence="3" id="KW-0812">Transmembrane</keyword>
<dbReference type="GO" id="GO:0005886">
    <property type="term" value="C:plasma membrane"/>
    <property type="evidence" value="ECO:0007669"/>
    <property type="project" value="UniProtKB-SubCell"/>
</dbReference>
<keyword evidence="9" id="KW-1133">Transmembrane helix</keyword>
<dbReference type="SUPFAM" id="SSF49265">
    <property type="entry name" value="Fibronectin type III"/>
    <property type="match status" value="1"/>
</dbReference>
<dbReference type="FunFam" id="2.60.40.10:FF:000059">
    <property type="entry name" value="Ephrin type-A receptor 6"/>
    <property type="match status" value="1"/>
</dbReference>
<evidence type="ECO:0000259" key="14">
    <source>
        <dbReference type="PROSITE" id="PS50853"/>
    </source>
</evidence>
<feature type="domain" description="Fibronectin type-III" evidence="14">
    <location>
        <begin position="94"/>
        <end position="202"/>
    </location>
</feature>
<evidence type="ECO:0000256" key="10">
    <source>
        <dbReference type="ARBA" id="ARBA00023136"/>
    </source>
</evidence>
<evidence type="ECO:0000256" key="11">
    <source>
        <dbReference type="ARBA" id="ARBA00023170"/>
    </source>
</evidence>
<dbReference type="PANTHER" id="PTHR46877">
    <property type="entry name" value="EPH RECEPTOR A5"/>
    <property type="match status" value="1"/>
</dbReference>
<dbReference type="FunFam" id="2.10.50.10:FF:000001">
    <property type="entry name" value="Ephrin type-A receptor 5"/>
    <property type="match status" value="1"/>
</dbReference>
<feature type="region of interest" description="Disordered" evidence="13">
    <location>
        <begin position="1"/>
        <end position="38"/>
    </location>
</feature>
<evidence type="ECO:0000256" key="13">
    <source>
        <dbReference type="SAM" id="MobiDB-lite"/>
    </source>
</evidence>
<dbReference type="SUPFAM" id="SSF57184">
    <property type="entry name" value="Growth factor receptor domain"/>
    <property type="match status" value="1"/>
</dbReference>
<name>A0AAD3QZA2_LATJO</name>
<dbReference type="GO" id="GO:0030425">
    <property type="term" value="C:dendrite"/>
    <property type="evidence" value="ECO:0007669"/>
    <property type="project" value="TreeGrafter"/>
</dbReference>
<protein>
    <submittedName>
        <fullName evidence="15">Ephrin type-A receptor 2</fullName>
    </submittedName>
</protein>
<evidence type="ECO:0000313" key="15">
    <source>
        <dbReference type="EMBL" id="GLD51554.1"/>
    </source>
</evidence>
<feature type="compositionally biased region" description="Pro residues" evidence="13">
    <location>
        <begin position="1"/>
        <end position="12"/>
    </location>
</feature>
<evidence type="ECO:0000256" key="3">
    <source>
        <dbReference type="ARBA" id="ARBA00022692"/>
    </source>
</evidence>
<dbReference type="Proteomes" id="UP001279410">
    <property type="component" value="Unassembled WGS sequence"/>
</dbReference>
<dbReference type="GO" id="GO:0007411">
    <property type="term" value="P:axon guidance"/>
    <property type="evidence" value="ECO:0007669"/>
    <property type="project" value="TreeGrafter"/>
</dbReference>
<evidence type="ECO:0000256" key="2">
    <source>
        <dbReference type="ARBA" id="ARBA00022475"/>
    </source>
</evidence>
<evidence type="ECO:0000256" key="8">
    <source>
        <dbReference type="ARBA" id="ARBA00022889"/>
    </source>
</evidence>
<keyword evidence="2" id="KW-1003">Cell membrane</keyword>
<comment type="subcellular location">
    <subcellularLocation>
        <location evidence="1">Cell membrane</location>
        <topology evidence="1">Single-pass type I membrane protein</topology>
    </subcellularLocation>
</comment>
<dbReference type="InterPro" id="IPR013783">
    <property type="entry name" value="Ig-like_fold"/>
</dbReference>
<dbReference type="InterPro" id="IPR003961">
    <property type="entry name" value="FN3_dom"/>
</dbReference>
<evidence type="ECO:0000256" key="9">
    <source>
        <dbReference type="ARBA" id="ARBA00022989"/>
    </source>
</evidence>
<evidence type="ECO:0000256" key="12">
    <source>
        <dbReference type="ARBA" id="ARBA00023180"/>
    </source>
</evidence>
<dbReference type="SMART" id="SM00060">
    <property type="entry name" value="FN3"/>
    <property type="match status" value="2"/>
</dbReference>
<dbReference type="InterPro" id="IPR009030">
    <property type="entry name" value="Growth_fac_rcpt_cys_sf"/>
</dbReference>
<dbReference type="GO" id="GO:0005005">
    <property type="term" value="F:transmembrane-ephrin receptor activity"/>
    <property type="evidence" value="ECO:0007669"/>
    <property type="project" value="TreeGrafter"/>
</dbReference>
<comment type="caution">
    <text evidence="15">The sequence shown here is derived from an EMBL/GenBank/DDBJ whole genome shotgun (WGS) entry which is preliminary data.</text>
</comment>
<accession>A0AAD3QZA2</accession>
<dbReference type="Gene3D" id="2.10.50.10">
    <property type="entry name" value="Tumor Necrosis Factor Receptor, subunit A, domain 2"/>
    <property type="match status" value="1"/>
</dbReference>
<proteinExistence type="predicted"/>
<keyword evidence="6" id="KW-0547">Nucleotide-binding</keyword>
<evidence type="ECO:0000256" key="1">
    <source>
        <dbReference type="ARBA" id="ARBA00004251"/>
    </source>
</evidence>
<dbReference type="InterPro" id="IPR036116">
    <property type="entry name" value="FN3_sf"/>
</dbReference>
<keyword evidence="12" id="KW-0325">Glycoprotein</keyword>
<evidence type="ECO:0000313" key="16">
    <source>
        <dbReference type="Proteomes" id="UP001279410"/>
    </source>
</evidence>
<evidence type="ECO:0000256" key="4">
    <source>
        <dbReference type="ARBA" id="ARBA00022729"/>
    </source>
</evidence>
<dbReference type="InterPro" id="IPR050449">
    <property type="entry name" value="Ephrin_rcpt_TKs"/>
</dbReference>